<dbReference type="Gene3D" id="1.10.357.40">
    <property type="entry name" value="YbiA-like"/>
    <property type="match status" value="1"/>
</dbReference>
<organism evidence="4 5">
    <name type="scientific">Microbulbifer spongiae</name>
    <dbReference type="NCBI Taxonomy" id="2944933"/>
    <lineage>
        <taxon>Bacteria</taxon>
        <taxon>Pseudomonadati</taxon>
        <taxon>Pseudomonadota</taxon>
        <taxon>Gammaproteobacteria</taxon>
        <taxon>Cellvibrionales</taxon>
        <taxon>Microbulbiferaceae</taxon>
        <taxon>Microbulbifer</taxon>
    </lineage>
</organism>
<comment type="catalytic activity">
    <reaction evidence="2">
        <text>2,5-diamino-6-hydroxy-4-(5-phosphoribosylamino)-pyrimidine + H2O = 2,5,6-triamino-4-hydroxypyrimidine + D-ribose 5-phosphate</text>
        <dbReference type="Rhea" id="RHEA:23436"/>
        <dbReference type="ChEBI" id="CHEBI:15377"/>
        <dbReference type="ChEBI" id="CHEBI:58614"/>
        <dbReference type="ChEBI" id="CHEBI:78346"/>
        <dbReference type="ChEBI" id="CHEBI:137796"/>
    </reaction>
</comment>
<dbReference type="RefSeq" id="WP_301418442.1">
    <property type="nucleotide sequence ID" value="NZ_CP098023.1"/>
</dbReference>
<accession>A0ABY9EEA1</accession>
<evidence type="ECO:0000313" key="4">
    <source>
        <dbReference type="EMBL" id="WKD51300.1"/>
    </source>
</evidence>
<evidence type="ECO:0000313" key="5">
    <source>
        <dbReference type="Proteomes" id="UP001321520"/>
    </source>
</evidence>
<dbReference type="CDD" id="cd15457">
    <property type="entry name" value="NADAR"/>
    <property type="match status" value="1"/>
</dbReference>
<dbReference type="InterPro" id="IPR012816">
    <property type="entry name" value="NADAR"/>
</dbReference>
<dbReference type="NCBIfam" id="TIGR02464">
    <property type="entry name" value="ribofla_fusion"/>
    <property type="match status" value="1"/>
</dbReference>
<evidence type="ECO:0000259" key="3">
    <source>
        <dbReference type="Pfam" id="PF08719"/>
    </source>
</evidence>
<dbReference type="EMBL" id="CP098023">
    <property type="protein sequence ID" value="WKD51300.1"/>
    <property type="molecule type" value="Genomic_DNA"/>
</dbReference>
<dbReference type="Pfam" id="PF08719">
    <property type="entry name" value="NADAR"/>
    <property type="match status" value="1"/>
</dbReference>
<dbReference type="InterPro" id="IPR037238">
    <property type="entry name" value="YbiA-like_sf"/>
</dbReference>
<keyword evidence="5" id="KW-1185">Reference proteome</keyword>
<comment type="catalytic activity">
    <reaction evidence="1">
        <text>5-amino-6-(5-phospho-D-ribosylamino)uracil + H2O = 5,6-diaminouracil + D-ribose 5-phosphate</text>
        <dbReference type="Rhea" id="RHEA:55020"/>
        <dbReference type="ChEBI" id="CHEBI:15377"/>
        <dbReference type="ChEBI" id="CHEBI:46252"/>
        <dbReference type="ChEBI" id="CHEBI:58453"/>
        <dbReference type="ChEBI" id="CHEBI:78346"/>
    </reaction>
</comment>
<proteinExistence type="predicted"/>
<sequence length="185" mass="20951">MTIKNTEQLIDYVNRGNKVKYLFFWGHRKPKKGISKSCLSQWYESPFESDGNRFHTAEHFMMYEKAKLFGDNSAAENSLAVADPGAAKAIGRQVEGFDQELWDKKKFDIVVQANLAKFKGNQALKEFLLNTGDRVLVEASPVDKVWGVGLAEDDDKCQNPKKWKGLNLLGFALMAVRSKLRESDT</sequence>
<dbReference type="SUPFAM" id="SSF143990">
    <property type="entry name" value="YbiA-like"/>
    <property type="match status" value="1"/>
</dbReference>
<reference evidence="4 5" key="1">
    <citation type="submission" date="2022-05" db="EMBL/GenBank/DDBJ databases">
        <title>Microbulbifer sp. nov., isolated from sponge.</title>
        <authorList>
            <person name="Gao L."/>
        </authorList>
    </citation>
    <scope>NUCLEOTIDE SEQUENCE [LARGE SCALE GENOMIC DNA]</scope>
    <source>
        <strain evidence="4 5">MI-G</strain>
    </source>
</reference>
<gene>
    <name evidence="4" type="ORF">M8T91_07740</name>
</gene>
<evidence type="ECO:0000256" key="1">
    <source>
        <dbReference type="ARBA" id="ARBA00000022"/>
    </source>
</evidence>
<protein>
    <submittedName>
        <fullName evidence="4">NADAR family protein</fullName>
    </submittedName>
</protein>
<dbReference type="Proteomes" id="UP001321520">
    <property type="component" value="Chromosome"/>
</dbReference>
<name>A0ABY9EEA1_9GAMM</name>
<feature type="domain" description="NADAR" evidence="3">
    <location>
        <begin position="23"/>
        <end position="181"/>
    </location>
</feature>
<evidence type="ECO:0000256" key="2">
    <source>
        <dbReference type="ARBA" id="ARBA00000751"/>
    </source>
</evidence>